<evidence type="ECO:0000313" key="5">
    <source>
        <dbReference type="Proteomes" id="UP000313395"/>
    </source>
</evidence>
<dbReference type="InterPro" id="IPR009057">
    <property type="entry name" value="Homeodomain-like_sf"/>
</dbReference>
<dbReference type="Pfam" id="PF00440">
    <property type="entry name" value="TetR_N"/>
    <property type="match status" value="1"/>
</dbReference>
<dbReference type="InterPro" id="IPR054422">
    <property type="entry name" value="TetR-like_HI_0893_C"/>
</dbReference>
<keyword evidence="1 2" id="KW-0238">DNA-binding</keyword>
<evidence type="ECO:0000259" key="3">
    <source>
        <dbReference type="PROSITE" id="PS50977"/>
    </source>
</evidence>
<dbReference type="GO" id="GO:0003677">
    <property type="term" value="F:DNA binding"/>
    <property type="evidence" value="ECO:0007669"/>
    <property type="project" value="UniProtKB-UniRule"/>
</dbReference>
<dbReference type="Proteomes" id="UP000313395">
    <property type="component" value="Unassembled WGS sequence"/>
</dbReference>
<evidence type="ECO:0000256" key="2">
    <source>
        <dbReference type="PROSITE-ProRule" id="PRU00335"/>
    </source>
</evidence>
<evidence type="ECO:0000256" key="1">
    <source>
        <dbReference type="ARBA" id="ARBA00023125"/>
    </source>
</evidence>
<comment type="caution">
    <text evidence="4">The sequence shown here is derived from an EMBL/GenBank/DDBJ whole genome shotgun (WGS) entry which is preliminary data.</text>
</comment>
<sequence>MRLKDETKNENIFKATLQLINEVGLSETSMSKIAKSANVSASTIYVYFENKEDLLNKLYLEAKRKMSEEMFTDFDESLPIQAAFEISLRRFTHFILKNKEYFLFIEQFQNSPLLKKITSEESAEYFEPLYRLFEKGKEQNILKQVDTSLLNIFTSYPAMQAAKEHFLGKSELNEDKLNLIVQMTWDSVKA</sequence>
<proteinExistence type="predicted"/>
<dbReference type="PANTHER" id="PTHR43479:SF11">
    <property type="entry name" value="ACREF_ENVCD OPERON REPRESSOR-RELATED"/>
    <property type="match status" value="1"/>
</dbReference>
<dbReference type="RefSeq" id="WP_140185509.1">
    <property type="nucleotide sequence ID" value="NZ_VENO01000001.1"/>
</dbReference>
<organism evidence="4 5">
    <name type="scientific">Trichococcus shcherbakoviae subsp. psychrophilus</name>
    <dbReference type="NCBI Taxonomy" id="2585775"/>
    <lineage>
        <taxon>Bacteria</taxon>
        <taxon>Bacillati</taxon>
        <taxon>Bacillota</taxon>
        <taxon>Bacilli</taxon>
        <taxon>Lactobacillales</taxon>
        <taxon>Carnobacteriaceae</taxon>
        <taxon>Trichococcus</taxon>
    </lineage>
</organism>
<name>A0A5C5EC39_9LACT</name>
<feature type="domain" description="HTH tetR-type" evidence="3">
    <location>
        <begin position="6"/>
        <end position="66"/>
    </location>
</feature>
<evidence type="ECO:0000313" key="4">
    <source>
        <dbReference type="EMBL" id="TNV70380.1"/>
    </source>
</evidence>
<dbReference type="PROSITE" id="PS50977">
    <property type="entry name" value="HTH_TETR_2"/>
    <property type="match status" value="1"/>
</dbReference>
<feature type="DNA-binding region" description="H-T-H motif" evidence="2">
    <location>
        <begin position="29"/>
        <end position="48"/>
    </location>
</feature>
<keyword evidence="5" id="KW-1185">Reference proteome</keyword>
<dbReference type="AlphaFoldDB" id="A0A5C5EC39"/>
<accession>A0A5C5EC39</accession>
<dbReference type="PANTHER" id="PTHR43479">
    <property type="entry name" value="ACREF/ENVCD OPERON REPRESSOR-RELATED"/>
    <property type="match status" value="1"/>
</dbReference>
<protein>
    <submittedName>
        <fullName evidence="4">TetR/AcrR family transcriptional regulator</fullName>
    </submittedName>
</protein>
<dbReference type="EMBL" id="VENO01000001">
    <property type="protein sequence ID" value="TNV70380.1"/>
    <property type="molecule type" value="Genomic_DNA"/>
</dbReference>
<reference evidence="4 5" key="1">
    <citation type="submission" date="2019-06" db="EMBL/GenBank/DDBJ databases">
        <title>Description Trichococcus psychrophilus sp. nov., isolated from a cold spring, by genomic and phenotypic analyses.</title>
        <authorList>
            <person name="Zakharyuk A."/>
        </authorList>
    </citation>
    <scope>NUCLEOTIDE SEQUENCE [LARGE SCALE GENOMIC DNA]</scope>
    <source>
        <strain evidence="4 5">SKBG</strain>
    </source>
</reference>
<dbReference type="PRINTS" id="PR00455">
    <property type="entry name" value="HTHTETR"/>
</dbReference>
<dbReference type="InterPro" id="IPR001647">
    <property type="entry name" value="HTH_TetR"/>
</dbReference>
<dbReference type="InterPro" id="IPR050624">
    <property type="entry name" value="HTH-type_Tx_Regulator"/>
</dbReference>
<dbReference type="Pfam" id="PF22604">
    <property type="entry name" value="TetR_HI_0893_C"/>
    <property type="match status" value="1"/>
</dbReference>
<gene>
    <name evidence="4" type="ORF">FHK04_03925</name>
</gene>
<dbReference type="SUPFAM" id="SSF46689">
    <property type="entry name" value="Homeodomain-like"/>
    <property type="match status" value="1"/>
</dbReference>
<dbReference type="Gene3D" id="1.10.357.10">
    <property type="entry name" value="Tetracycline Repressor, domain 2"/>
    <property type="match status" value="1"/>
</dbReference>